<dbReference type="AlphaFoldDB" id="A0AAV3XKX9"/>
<dbReference type="GO" id="GO:0046872">
    <property type="term" value="F:metal ion binding"/>
    <property type="evidence" value="ECO:0007669"/>
    <property type="project" value="UniProtKB-KW"/>
</dbReference>
<dbReference type="Pfam" id="PF07730">
    <property type="entry name" value="HisKA_3"/>
    <property type="match status" value="1"/>
</dbReference>
<proteinExistence type="predicted"/>
<evidence type="ECO:0000256" key="1">
    <source>
        <dbReference type="ARBA" id="ARBA00000085"/>
    </source>
</evidence>
<feature type="transmembrane region" description="Helical" evidence="16">
    <location>
        <begin position="110"/>
        <end position="128"/>
    </location>
</feature>
<keyword evidence="16" id="KW-0472">Membrane</keyword>
<gene>
    <name evidence="18" type="ORF">MiSe_65140</name>
</gene>
<evidence type="ECO:0000256" key="12">
    <source>
        <dbReference type="ARBA" id="ARBA00023012"/>
    </source>
</evidence>
<dbReference type="InterPro" id="IPR004358">
    <property type="entry name" value="Sig_transdc_His_kin-like_C"/>
</dbReference>
<sequence>MISILKFQPNPIRLLLYTEWVMLASCASLAVMELLDLGYLPVQHILILALLGLMGLRLPSGSTSVKVLYTTIEVGLVFYGTVLGYLHILPTLYLIVVIRSCFIFELPGRWIVASLSFILFTLHQVQYVKSITPLVMPEGLHRFWMHQLSELLMFALGLLFVMQFVNTLIAERRMQQQLALAHEQLREYALQIEDYAAVQERNRIARDIHDSLGQALTALNIQLQTAAKLWQVNPEQAKSFLKQAQRLGETAIKEVRQSVSALRVDAPEEKPLAAEIASLVEDCRQATGISISTRINLGATLPSPVVKTLYRLVQEALTNICKHAQATEVQIQLDATPEQVSLTVEDNGRGFNCDSKTTGFGLQGMRERVAALQGNFQLKTEPGAGCRITVELPLREVAK</sequence>
<evidence type="ECO:0000256" key="10">
    <source>
        <dbReference type="ARBA" id="ARBA00022777"/>
    </source>
</evidence>
<keyword evidence="12" id="KW-0902">Two-component regulatory system</keyword>
<keyword evidence="7" id="KW-0963">Cytoplasm</keyword>
<evidence type="ECO:0000256" key="9">
    <source>
        <dbReference type="ARBA" id="ARBA00022723"/>
    </source>
</evidence>
<keyword evidence="19" id="KW-1185">Reference proteome</keyword>
<feature type="transmembrane region" description="Helical" evidence="16">
    <location>
        <begin position="76"/>
        <end position="98"/>
    </location>
</feature>
<evidence type="ECO:0000256" key="6">
    <source>
        <dbReference type="ARBA" id="ARBA00022485"/>
    </source>
</evidence>
<keyword evidence="8" id="KW-0808">Transferase</keyword>
<evidence type="ECO:0000256" key="14">
    <source>
        <dbReference type="ARBA" id="ARBA00024827"/>
    </source>
</evidence>
<dbReference type="PRINTS" id="PR00344">
    <property type="entry name" value="BCTRLSENSOR"/>
</dbReference>
<dbReference type="InterPro" id="IPR050482">
    <property type="entry name" value="Sensor_HK_TwoCompSys"/>
</dbReference>
<dbReference type="GO" id="GO:0000155">
    <property type="term" value="F:phosphorelay sensor kinase activity"/>
    <property type="evidence" value="ECO:0007669"/>
    <property type="project" value="InterPro"/>
</dbReference>
<dbReference type="SUPFAM" id="SSF55874">
    <property type="entry name" value="ATPase domain of HSP90 chaperone/DNA topoisomerase II/histidine kinase"/>
    <property type="match status" value="1"/>
</dbReference>
<dbReference type="Gene3D" id="1.20.5.1930">
    <property type="match status" value="1"/>
</dbReference>
<evidence type="ECO:0000256" key="2">
    <source>
        <dbReference type="ARBA" id="ARBA00001966"/>
    </source>
</evidence>
<organism evidence="18 19">
    <name type="scientific">Microseira wollei NIES-4236</name>
    <dbReference type="NCBI Taxonomy" id="2530354"/>
    <lineage>
        <taxon>Bacteria</taxon>
        <taxon>Bacillati</taxon>
        <taxon>Cyanobacteriota</taxon>
        <taxon>Cyanophyceae</taxon>
        <taxon>Oscillatoriophycideae</taxon>
        <taxon>Aerosakkonematales</taxon>
        <taxon>Aerosakkonemataceae</taxon>
        <taxon>Microseira</taxon>
    </lineage>
</organism>
<keyword evidence="11" id="KW-0408">Iron</keyword>
<dbReference type="SMART" id="SM00387">
    <property type="entry name" value="HATPase_c"/>
    <property type="match status" value="1"/>
</dbReference>
<dbReference type="CDD" id="cd16917">
    <property type="entry name" value="HATPase_UhpB-NarQ-NarX-like"/>
    <property type="match status" value="1"/>
</dbReference>
<feature type="transmembrane region" description="Helical" evidence="16">
    <location>
        <begin position="12"/>
        <end position="31"/>
    </location>
</feature>
<reference evidence="18" key="1">
    <citation type="submission" date="2019-10" db="EMBL/GenBank/DDBJ databases">
        <title>Draft genome sequece of Microseira wollei NIES-4236.</title>
        <authorList>
            <person name="Yamaguchi H."/>
            <person name="Suzuki S."/>
            <person name="Kawachi M."/>
        </authorList>
    </citation>
    <scope>NUCLEOTIDE SEQUENCE</scope>
    <source>
        <strain evidence="18">NIES-4236</strain>
    </source>
</reference>
<feature type="transmembrane region" description="Helical" evidence="16">
    <location>
        <begin position="38"/>
        <end position="56"/>
    </location>
</feature>
<evidence type="ECO:0000256" key="7">
    <source>
        <dbReference type="ARBA" id="ARBA00022490"/>
    </source>
</evidence>
<keyword evidence="6" id="KW-0004">4Fe-4S</keyword>
<comment type="subcellular location">
    <subcellularLocation>
        <location evidence="3">Cytoplasm</location>
    </subcellularLocation>
</comment>
<dbReference type="GO" id="GO:0046983">
    <property type="term" value="F:protein dimerization activity"/>
    <property type="evidence" value="ECO:0007669"/>
    <property type="project" value="InterPro"/>
</dbReference>
<evidence type="ECO:0000313" key="18">
    <source>
        <dbReference type="EMBL" id="GET41700.1"/>
    </source>
</evidence>
<dbReference type="RefSeq" id="WP_226588210.1">
    <property type="nucleotide sequence ID" value="NZ_BLAY01000131.1"/>
</dbReference>
<dbReference type="Pfam" id="PF02518">
    <property type="entry name" value="HATPase_c"/>
    <property type="match status" value="1"/>
</dbReference>
<keyword evidence="10 18" id="KW-0418">Kinase</keyword>
<evidence type="ECO:0000256" key="11">
    <source>
        <dbReference type="ARBA" id="ARBA00023004"/>
    </source>
</evidence>
<feature type="domain" description="Histidine kinase" evidence="17">
    <location>
        <begin position="309"/>
        <end position="396"/>
    </location>
</feature>
<evidence type="ECO:0000259" key="17">
    <source>
        <dbReference type="PROSITE" id="PS50109"/>
    </source>
</evidence>
<evidence type="ECO:0000256" key="4">
    <source>
        <dbReference type="ARBA" id="ARBA00012438"/>
    </source>
</evidence>
<dbReference type="GO" id="GO:0005737">
    <property type="term" value="C:cytoplasm"/>
    <property type="evidence" value="ECO:0007669"/>
    <property type="project" value="UniProtKB-SubCell"/>
</dbReference>
<dbReference type="InterPro" id="IPR036890">
    <property type="entry name" value="HATPase_C_sf"/>
</dbReference>
<keyword evidence="16" id="KW-1133">Transmembrane helix</keyword>
<evidence type="ECO:0000256" key="15">
    <source>
        <dbReference type="ARBA" id="ARBA00030800"/>
    </source>
</evidence>
<keyword evidence="13" id="KW-0411">Iron-sulfur</keyword>
<dbReference type="InterPro" id="IPR011712">
    <property type="entry name" value="Sig_transdc_His_kin_sub3_dim/P"/>
</dbReference>
<dbReference type="EC" id="2.7.13.3" evidence="4"/>
<dbReference type="InterPro" id="IPR005467">
    <property type="entry name" value="His_kinase_dom"/>
</dbReference>
<evidence type="ECO:0000256" key="5">
    <source>
        <dbReference type="ARBA" id="ARBA00017322"/>
    </source>
</evidence>
<dbReference type="PANTHER" id="PTHR24421">
    <property type="entry name" value="NITRATE/NITRITE SENSOR PROTEIN NARX-RELATED"/>
    <property type="match status" value="1"/>
</dbReference>
<dbReference type="InterPro" id="IPR003594">
    <property type="entry name" value="HATPase_dom"/>
</dbReference>
<keyword evidence="9" id="KW-0479">Metal-binding</keyword>
<dbReference type="EMBL" id="BLAY01000131">
    <property type="protein sequence ID" value="GET41700.1"/>
    <property type="molecule type" value="Genomic_DNA"/>
</dbReference>
<dbReference type="GO" id="GO:0016020">
    <property type="term" value="C:membrane"/>
    <property type="evidence" value="ECO:0007669"/>
    <property type="project" value="InterPro"/>
</dbReference>
<evidence type="ECO:0000256" key="13">
    <source>
        <dbReference type="ARBA" id="ARBA00023014"/>
    </source>
</evidence>
<dbReference type="Proteomes" id="UP001050975">
    <property type="component" value="Unassembled WGS sequence"/>
</dbReference>
<accession>A0AAV3XKX9</accession>
<dbReference type="GO" id="GO:0051539">
    <property type="term" value="F:4 iron, 4 sulfur cluster binding"/>
    <property type="evidence" value="ECO:0007669"/>
    <property type="project" value="UniProtKB-KW"/>
</dbReference>
<protein>
    <recommendedName>
        <fullName evidence="5">Oxygen sensor histidine kinase NreB</fullName>
        <ecNumber evidence="4">2.7.13.3</ecNumber>
    </recommendedName>
    <alternativeName>
        <fullName evidence="15">Nitrogen regulation protein B</fullName>
    </alternativeName>
</protein>
<comment type="function">
    <text evidence="14">Member of the two-component regulatory system NreB/NreC involved in the control of dissimilatory nitrate/nitrite reduction in response to oxygen. NreB functions as a direct oxygen sensor histidine kinase which is autophosphorylated, in the absence of oxygen, probably at the conserved histidine residue, and transfers its phosphate group probably to a conserved aspartate residue of NreC. NreB/NreC activates the expression of the nitrate (narGHJI) and nitrite (nir) reductase operons, as well as the putative nitrate transporter gene narT.</text>
</comment>
<comment type="cofactor">
    <cofactor evidence="2">
        <name>[4Fe-4S] cluster</name>
        <dbReference type="ChEBI" id="CHEBI:49883"/>
    </cofactor>
</comment>
<dbReference type="Gene3D" id="3.30.565.10">
    <property type="entry name" value="Histidine kinase-like ATPase, C-terminal domain"/>
    <property type="match status" value="1"/>
</dbReference>
<comment type="catalytic activity">
    <reaction evidence="1">
        <text>ATP + protein L-histidine = ADP + protein N-phospho-L-histidine.</text>
        <dbReference type="EC" id="2.7.13.3"/>
    </reaction>
</comment>
<name>A0AAV3XKX9_9CYAN</name>
<keyword evidence="16" id="KW-0812">Transmembrane</keyword>
<evidence type="ECO:0000313" key="19">
    <source>
        <dbReference type="Proteomes" id="UP001050975"/>
    </source>
</evidence>
<evidence type="ECO:0000256" key="8">
    <source>
        <dbReference type="ARBA" id="ARBA00022679"/>
    </source>
</evidence>
<evidence type="ECO:0000256" key="3">
    <source>
        <dbReference type="ARBA" id="ARBA00004496"/>
    </source>
</evidence>
<evidence type="ECO:0000256" key="16">
    <source>
        <dbReference type="SAM" id="Phobius"/>
    </source>
</evidence>
<comment type="caution">
    <text evidence="18">The sequence shown here is derived from an EMBL/GenBank/DDBJ whole genome shotgun (WGS) entry which is preliminary data.</text>
</comment>
<dbReference type="PROSITE" id="PS50109">
    <property type="entry name" value="HIS_KIN"/>
    <property type="match status" value="1"/>
</dbReference>
<feature type="transmembrane region" description="Helical" evidence="16">
    <location>
        <begin position="148"/>
        <end position="169"/>
    </location>
</feature>